<evidence type="ECO:0000313" key="9">
    <source>
        <dbReference type="EMBL" id="ALL12403.1"/>
    </source>
</evidence>
<dbReference type="PROSITE" id="PS50850">
    <property type="entry name" value="MFS"/>
    <property type="match status" value="1"/>
</dbReference>
<evidence type="ECO:0000256" key="2">
    <source>
        <dbReference type="ARBA" id="ARBA00011006"/>
    </source>
</evidence>
<keyword evidence="6 7" id="KW-0472">Membrane</keyword>
<organism evidence="9 10">
    <name type="scientific">Caulobacter henricii</name>
    <dbReference type="NCBI Taxonomy" id="69395"/>
    <lineage>
        <taxon>Bacteria</taxon>
        <taxon>Pseudomonadati</taxon>
        <taxon>Pseudomonadota</taxon>
        <taxon>Alphaproteobacteria</taxon>
        <taxon>Caulobacterales</taxon>
        <taxon>Caulobacteraceae</taxon>
        <taxon>Caulobacter</taxon>
    </lineage>
</organism>
<evidence type="ECO:0000256" key="3">
    <source>
        <dbReference type="ARBA" id="ARBA00022475"/>
    </source>
</evidence>
<comment type="similarity">
    <text evidence="2">Belongs to the UPF0410 family.</text>
</comment>
<accession>A0A0P0NXF0</accession>
<feature type="transmembrane region" description="Helical" evidence="7">
    <location>
        <begin position="6"/>
        <end position="23"/>
    </location>
</feature>
<evidence type="ECO:0000256" key="1">
    <source>
        <dbReference type="ARBA" id="ARBA00004651"/>
    </source>
</evidence>
<feature type="domain" description="Major facilitator superfamily (MFS) profile" evidence="8">
    <location>
        <begin position="1"/>
        <end position="82"/>
    </location>
</feature>
<dbReference type="InterPro" id="IPR007341">
    <property type="entry name" value="Transgly_assoc"/>
</dbReference>
<evidence type="ECO:0000256" key="6">
    <source>
        <dbReference type="ARBA" id="ARBA00023136"/>
    </source>
</evidence>
<dbReference type="AlphaFoldDB" id="A0A0P0NXF0"/>
<proteinExistence type="inferred from homology"/>
<evidence type="ECO:0000259" key="8">
    <source>
        <dbReference type="PROSITE" id="PS50850"/>
    </source>
</evidence>
<keyword evidence="10" id="KW-1185">Reference proteome</keyword>
<evidence type="ECO:0000313" key="10">
    <source>
        <dbReference type="Proteomes" id="UP000056905"/>
    </source>
</evidence>
<dbReference type="EMBL" id="CP013002">
    <property type="protein sequence ID" value="ALL12403.1"/>
    <property type="molecule type" value="Genomic_DNA"/>
</dbReference>
<dbReference type="Pfam" id="PF04226">
    <property type="entry name" value="Transgly_assoc"/>
    <property type="match status" value="1"/>
</dbReference>
<dbReference type="InterPro" id="IPR020846">
    <property type="entry name" value="MFS_dom"/>
</dbReference>
<protein>
    <recommendedName>
        <fullName evidence="8">Major facilitator superfamily (MFS) profile domain-containing protein</fullName>
    </recommendedName>
</protein>
<dbReference type="RefSeq" id="WP_062144035.1">
    <property type="nucleotide sequence ID" value="NZ_CP013002.1"/>
</dbReference>
<dbReference type="Proteomes" id="UP000056905">
    <property type="component" value="Chromosome"/>
</dbReference>
<keyword evidence="3" id="KW-1003">Cell membrane</keyword>
<evidence type="ECO:0000256" key="5">
    <source>
        <dbReference type="ARBA" id="ARBA00022989"/>
    </source>
</evidence>
<keyword evidence="5 7" id="KW-1133">Transmembrane helix</keyword>
<reference evidence="9 10" key="1">
    <citation type="submission" date="2015-10" db="EMBL/GenBank/DDBJ databases">
        <title>Conservation of the essential genome among Caulobacter and Brevundimonas species.</title>
        <authorList>
            <person name="Scott D."/>
            <person name="Ely B."/>
        </authorList>
    </citation>
    <scope>NUCLEOTIDE SEQUENCE [LARGE SCALE GENOMIC DNA]</scope>
    <source>
        <strain evidence="9 10">CB4</strain>
    </source>
</reference>
<dbReference type="GO" id="GO:0022857">
    <property type="term" value="F:transmembrane transporter activity"/>
    <property type="evidence" value="ECO:0007669"/>
    <property type="project" value="InterPro"/>
</dbReference>
<dbReference type="KEGG" id="chq:AQ619_02970"/>
<name>A0A0P0NXF0_9CAUL</name>
<keyword evidence="4 7" id="KW-0812">Transmembrane</keyword>
<dbReference type="PANTHER" id="PTHR33884:SF3">
    <property type="entry name" value="UPF0410 PROTEIN YMGE"/>
    <property type="match status" value="1"/>
</dbReference>
<comment type="subcellular location">
    <subcellularLocation>
        <location evidence="1">Cell membrane</location>
        <topology evidence="1">Multi-pass membrane protein</topology>
    </subcellularLocation>
</comment>
<gene>
    <name evidence="9" type="ORF">AQ619_02970</name>
</gene>
<feature type="transmembrane region" description="Helical" evidence="7">
    <location>
        <begin position="30"/>
        <end position="52"/>
    </location>
</feature>
<evidence type="ECO:0000256" key="7">
    <source>
        <dbReference type="SAM" id="Phobius"/>
    </source>
</evidence>
<evidence type="ECO:0000256" key="4">
    <source>
        <dbReference type="ARBA" id="ARBA00022692"/>
    </source>
</evidence>
<dbReference type="PANTHER" id="PTHR33884">
    <property type="entry name" value="UPF0410 PROTEIN YMGE"/>
    <property type="match status" value="1"/>
</dbReference>
<feature type="transmembrane region" description="Helical" evidence="7">
    <location>
        <begin position="58"/>
        <end position="79"/>
    </location>
</feature>
<dbReference type="GO" id="GO:0005886">
    <property type="term" value="C:plasma membrane"/>
    <property type="evidence" value="ECO:0007669"/>
    <property type="project" value="UniProtKB-SubCell"/>
</dbReference>
<dbReference type="STRING" id="69395.AQ619_02970"/>
<sequence length="82" mass="8213">MSGVGLIGAIIIGILAGWIAEQIMKRNHGLLTNLVVGVVGSFLGAFAASALGIAWGGFIGSLLISTLGAILLLALLGLIKKS</sequence>